<dbReference type="InterPro" id="IPR005163">
    <property type="entry name" value="Tri_helical_YiiM-like"/>
</dbReference>
<dbReference type="GO" id="GO:0051537">
    <property type="term" value="F:2 iron, 2 sulfur cluster binding"/>
    <property type="evidence" value="ECO:0007669"/>
    <property type="project" value="UniProtKB-KW"/>
</dbReference>
<dbReference type="Pfam" id="PF03475">
    <property type="entry name" value="YiiM_3-alpha"/>
    <property type="match status" value="1"/>
</dbReference>
<feature type="domain" description="FAD-binding FR-type" evidence="5">
    <location>
        <begin position="1084"/>
        <end position="1187"/>
    </location>
</feature>
<proteinExistence type="predicted"/>
<dbReference type="GO" id="GO:0016491">
    <property type="term" value="F:oxidoreductase activity"/>
    <property type="evidence" value="ECO:0007669"/>
    <property type="project" value="InterPro"/>
</dbReference>
<dbReference type="SUPFAM" id="SSF54292">
    <property type="entry name" value="2Fe-2S ferredoxin-like"/>
    <property type="match status" value="1"/>
</dbReference>
<dbReference type="InterPro" id="IPR017927">
    <property type="entry name" value="FAD-bd_FR_type"/>
</dbReference>
<keyword evidence="2" id="KW-0411">Iron-sulfur</keyword>
<dbReference type="PROSITE" id="PS51384">
    <property type="entry name" value="FAD_FR"/>
    <property type="match status" value="1"/>
</dbReference>
<dbReference type="GO" id="GO:0030170">
    <property type="term" value="F:pyridoxal phosphate binding"/>
    <property type="evidence" value="ECO:0007669"/>
    <property type="project" value="InterPro"/>
</dbReference>
<evidence type="ECO:0000256" key="2">
    <source>
        <dbReference type="ARBA" id="ARBA00023014"/>
    </source>
</evidence>
<dbReference type="EMBL" id="CABFJX010000157">
    <property type="protein sequence ID" value="VTT65984.1"/>
    <property type="molecule type" value="Genomic_DNA"/>
</dbReference>
<sequence length="1398" mass="157451">MEWHDPNCRRMDPVPFDNDLWTCQACGTVGPLRFFPDSLGECATPEPANIEKALCLVKANYPKVATGVTYRVGEVSDAYGREILPVIYPKLTERSHIRLLELLPAPREKALEGRFQVVDIEQMPAYEALSYTWADDNNDASLCQRIFIGLGNRALPITRNCHQALSRLRRETESSLIWVDAICINQSDLGERSDQVAMMGTIFSQATGVHGYVGEDPDNVEGRENWAITLLKDELQSSKPTSRHFKDNAEEALGRLLRRPFFSRLWVVQEVLLARSITIHCGDSTTPVSRDVFIKAKLHKAEVPWWLTKIGWIGAQSKGDFLELLSATALCKMSDMRDKIFGLLGLADGNEVNVLKANYKLMVREVYIGTALYLIQQRTWHNVIELAESMTNLRLRSKYGIPSWVPMWDLQETAYSPVDLSERFGEIELGWKVRSNRDPILSSLTGNPPSQQFRTIPFLTNHGTAGNFNPTQSFKAVDAETGCLITAGYEIDVLYYASFMSGDDNGTVDGQYRETNYHMLNNSVFLATSGPMSKFRDKPERMLGLSDILSLVKIYGCRMPFIANKHVRDGDSVTYELLYPCASAIIYPIGKDHLYSNHPDFDRICTSEVLYPLTLEIIKFLYHWRRMIKLRSQSHGPNEFDSSSLKDEEIRAWNFFVRHSVLTSANVSGFSGERQEWRLELEASPGWKMNRQSALVDNLLSEFAELMNFWDSGAFDSVEKLVQELDIAKTTREIQHWHRTLGRFSASFCGRGWTGDADAQRSLIEAKLRTLKKAHEFLFNTFSKLFPTGAKKETMFLMPMGFGEIAQLSEEWLGDYRDEEEAVAIMEQRWMNYPNTTNMSLTTESSAVGLAPLPPTDTLLSLRTGKIRPLGGVNIRTAINKRARQGKWEVTAVGLVGDEQQLIHHGGPEKALHQYCAGHYDVWNAELPGREDIFKIGGFGENLSAMNMSETNVCIGDIFRVGPDVIIQVSGPRQPCYKLNHRFQHKKISAMTQASGRTGWYYRVLQTGFIEQGDAMKLVERINPTWPLSRVQKYLYHEKDDIEIFRELVSLPALSEEMVGIFQGRLDHGTEDMSGRLEGDRVPVVWRPYKLANKTELTPRIKSFILEAQEHNEDSEFGKFPFVRIQFGPDGNISRAYSVVSGTTNRFELGIARDDNSRGGSIYLHDNLNIGDIIKVAPGHNATPQQNEKVETNVSKHIFIIGGVGVTAFLGEVEKLSRESVEVEVHYAVRSRKDAAYLSRLPLDKTTIYAKDQGQRLILSQVIPEPTDDKGHRPVVYCCGPTSLMNACRNLTTDLGYPKANVHFEEFGDATTGTGEPFEVEVKSTGQTVQVPREKSLLQVLSDAGFEIESSCLVGNCGTCMVDYYEGEVDHKGVALDEEQKRGSMLSCVSRGKGKIVI</sequence>
<dbReference type="Pfam" id="PF03473">
    <property type="entry name" value="MOSC"/>
    <property type="match status" value="1"/>
</dbReference>
<keyword evidence="1" id="KW-0408">Iron</keyword>
<dbReference type="Gene3D" id="3.10.20.30">
    <property type="match status" value="1"/>
</dbReference>
<dbReference type="InterPro" id="IPR052353">
    <property type="entry name" value="Benzoxazolinone_Detox_Enz"/>
</dbReference>
<gene>
    <name evidence="6" type="ORF">C2S_6237</name>
</gene>
<evidence type="ECO:0000259" key="5">
    <source>
        <dbReference type="PROSITE" id="PS51384"/>
    </source>
</evidence>
<dbReference type="InterPro" id="IPR017938">
    <property type="entry name" value="Riboflavin_synthase-like_b-brl"/>
</dbReference>
<dbReference type="SUPFAM" id="SSF50800">
    <property type="entry name" value="PK beta-barrel domain-like"/>
    <property type="match status" value="1"/>
</dbReference>
<feature type="domain" description="MOSC" evidence="4">
    <location>
        <begin position="882"/>
        <end position="1019"/>
    </location>
</feature>
<evidence type="ECO:0008006" key="8">
    <source>
        <dbReference type="Google" id="ProtNLM"/>
    </source>
</evidence>
<evidence type="ECO:0000313" key="7">
    <source>
        <dbReference type="Proteomes" id="UP000760494"/>
    </source>
</evidence>
<dbReference type="PANTHER" id="PTHR30212">
    <property type="entry name" value="PROTEIN YIIM"/>
    <property type="match status" value="1"/>
</dbReference>
<dbReference type="InterPro" id="IPR006058">
    <property type="entry name" value="2Fe2S_fd_BS"/>
</dbReference>
<dbReference type="PROSITE" id="PS00197">
    <property type="entry name" value="2FE2S_FER_1"/>
    <property type="match status" value="1"/>
</dbReference>
<dbReference type="Pfam" id="PF06985">
    <property type="entry name" value="HET"/>
    <property type="match status" value="1"/>
</dbReference>
<organism evidence="6 7">
    <name type="scientific">Fusarium fujikuroi</name>
    <name type="common">Bakanae and foot rot disease fungus</name>
    <name type="synonym">Gibberella fujikuroi</name>
    <dbReference type="NCBI Taxonomy" id="5127"/>
    <lineage>
        <taxon>Eukaryota</taxon>
        <taxon>Fungi</taxon>
        <taxon>Dikarya</taxon>
        <taxon>Ascomycota</taxon>
        <taxon>Pezizomycotina</taxon>
        <taxon>Sordariomycetes</taxon>
        <taxon>Hypocreomycetidae</taxon>
        <taxon>Hypocreales</taxon>
        <taxon>Nectriaceae</taxon>
        <taxon>Fusarium</taxon>
        <taxon>Fusarium fujikuroi species complex</taxon>
    </lineage>
</organism>
<dbReference type="InterPro" id="IPR001041">
    <property type="entry name" value="2Fe-2S_ferredoxin-type"/>
</dbReference>
<dbReference type="Proteomes" id="UP000760494">
    <property type="component" value="Unassembled WGS sequence"/>
</dbReference>
<dbReference type="InterPro" id="IPR036010">
    <property type="entry name" value="2Fe-2S_ferredoxin-like_sf"/>
</dbReference>
<dbReference type="InterPro" id="IPR012675">
    <property type="entry name" value="Beta-grasp_dom_sf"/>
</dbReference>
<dbReference type="SUPFAM" id="SSF52343">
    <property type="entry name" value="Ferredoxin reductase-like, C-terminal NADP-linked domain"/>
    <property type="match status" value="1"/>
</dbReference>
<dbReference type="PANTHER" id="PTHR30212:SF2">
    <property type="entry name" value="PROTEIN YIIM"/>
    <property type="match status" value="1"/>
</dbReference>
<keyword evidence="1" id="KW-0479">Metal-binding</keyword>
<dbReference type="InterPro" id="IPR010730">
    <property type="entry name" value="HET"/>
</dbReference>
<dbReference type="Gene3D" id="3.40.50.80">
    <property type="entry name" value="Nucleotide-binding domain of ferredoxin-NADP reductase (FNR) module"/>
    <property type="match status" value="1"/>
</dbReference>
<name>A0A9Q9RKF9_FUSFU</name>
<dbReference type="InterPro" id="IPR039261">
    <property type="entry name" value="FNR_nucleotide-bd"/>
</dbReference>
<dbReference type="Pfam" id="PF00111">
    <property type="entry name" value="Fer2"/>
    <property type="match status" value="1"/>
</dbReference>
<evidence type="ECO:0000259" key="4">
    <source>
        <dbReference type="PROSITE" id="PS51340"/>
    </source>
</evidence>
<keyword evidence="1" id="KW-0001">2Fe-2S</keyword>
<evidence type="ECO:0000313" key="6">
    <source>
        <dbReference type="EMBL" id="VTT65984.1"/>
    </source>
</evidence>
<reference evidence="6" key="1">
    <citation type="submission" date="2019-05" db="EMBL/GenBank/DDBJ databases">
        <authorList>
            <person name="Piombo E."/>
        </authorList>
    </citation>
    <scope>NUCLEOTIDE SEQUENCE</scope>
    <source>
        <strain evidence="6">C2S</strain>
    </source>
</reference>
<dbReference type="GO" id="GO:0030151">
    <property type="term" value="F:molybdenum ion binding"/>
    <property type="evidence" value="ECO:0007669"/>
    <property type="project" value="InterPro"/>
</dbReference>
<dbReference type="InterPro" id="IPR011037">
    <property type="entry name" value="Pyrv_Knase-like_insert_dom_sf"/>
</dbReference>
<dbReference type="InterPro" id="IPR005302">
    <property type="entry name" value="MoCF_Sase_C"/>
</dbReference>
<dbReference type="Gene3D" id="2.40.30.10">
    <property type="entry name" value="Translation factors"/>
    <property type="match status" value="1"/>
</dbReference>
<dbReference type="PROSITE" id="PS51340">
    <property type="entry name" value="MOSC"/>
    <property type="match status" value="1"/>
</dbReference>
<protein>
    <recommendedName>
        <fullName evidence="8">Phthalate 4,5-dioxygenase oxygenase reductase subunit</fullName>
    </recommendedName>
</protein>
<evidence type="ECO:0000256" key="1">
    <source>
        <dbReference type="ARBA" id="ARBA00022714"/>
    </source>
</evidence>
<dbReference type="CDD" id="cd00207">
    <property type="entry name" value="fer2"/>
    <property type="match status" value="1"/>
</dbReference>
<dbReference type="PROSITE" id="PS51085">
    <property type="entry name" value="2FE2S_FER_2"/>
    <property type="match status" value="1"/>
</dbReference>
<dbReference type="CDD" id="cd06185">
    <property type="entry name" value="PDR_like"/>
    <property type="match status" value="1"/>
</dbReference>
<accession>A0A9Q9RKF9</accession>
<dbReference type="SUPFAM" id="SSF63380">
    <property type="entry name" value="Riboflavin synthase domain-like"/>
    <property type="match status" value="1"/>
</dbReference>
<feature type="domain" description="2Fe-2S ferredoxin-type" evidence="3">
    <location>
        <begin position="1318"/>
        <end position="1398"/>
    </location>
</feature>
<evidence type="ECO:0000259" key="3">
    <source>
        <dbReference type="PROSITE" id="PS51085"/>
    </source>
</evidence>
<comment type="caution">
    <text evidence="6">The sequence shown here is derived from an EMBL/GenBank/DDBJ whole genome shotgun (WGS) entry which is preliminary data.</text>
</comment>
<dbReference type="Gene3D" id="2.40.33.20">
    <property type="entry name" value="PK beta-barrel domain-like"/>
    <property type="match status" value="1"/>
</dbReference>